<comment type="caution">
    <text evidence="1">The sequence shown here is derived from an EMBL/GenBank/DDBJ whole genome shotgun (WGS) entry which is preliminary data.</text>
</comment>
<organism evidence="1 2">
    <name type="scientific">Candidatus Liptonbacteria bacterium CG11_big_fil_rev_8_21_14_0_20_35_14</name>
    <dbReference type="NCBI Taxonomy" id="1974634"/>
    <lineage>
        <taxon>Bacteria</taxon>
        <taxon>Candidatus Liptoniibacteriota</taxon>
    </lineage>
</organism>
<dbReference type="Proteomes" id="UP000229893">
    <property type="component" value="Unassembled WGS sequence"/>
</dbReference>
<sequence length="73" mass="8782">MLNVLKQLIRTIPIQPLHQIAQVIASHYDVLKRILPPKRKIWMSEDTRMSVFKSIALIWVCYYMNREYIDLTH</sequence>
<dbReference type="EMBL" id="PCWO01000050">
    <property type="protein sequence ID" value="PIR04606.1"/>
    <property type="molecule type" value="Genomic_DNA"/>
</dbReference>
<evidence type="ECO:0000313" key="1">
    <source>
        <dbReference type="EMBL" id="PIR04606.1"/>
    </source>
</evidence>
<accession>A0A2H0N920</accession>
<reference evidence="1 2" key="1">
    <citation type="submission" date="2017-09" db="EMBL/GenBank/DDBJ databases">
        <title>Depth-based differentiation of microbial function through sediment-hosted aquifers and enrichment of novel symbionts in the deep terrestrial subsurface.</title>
        <authorList>
            <person name="Probst A.J."/>
            <person name="Ladd B."/>
            <person name="Jarett J.K."/>
            <person name="Geller-Mcgrath D.E."/>
            <person name="Sieber C.M."/>
            <person name="Emerson J.B."/>
            <person name="Anantharaman K."/>
            <person name="Thomas B.C."/>
            <person name="Malmstrom R."/>
            <person name="Stieglmeier M."/>
            <person name="Klingl A."/>
            <person name="Woyke T."/>
            <person name="Ryan C.M."/>
            <person name="Banfield J.F."/>
        </authorList>
    </citation>
    <scope>NUCLEOTIDE SEQUENCE [LARGE SCALE GENOMIC DNA]</scope>
    <source>
        <strain evidence="1">CG11_big_fil_rev_8_21_14_0_20_35_14</strain>
    </source>
</reference>
<evidence type="ECO:0000313" key="2">
    <source>
        <dbReference type="Proteomes" id="UP000229893"/>
    </source>
</evidence>
<dbReference type="AlphaFoldDB" id="A0A2H0N920"/>
<proteinExistence type="predicted"/>
<protein>
    <submittedName>
        <fullName evidence="1">Uncharacterized protein</fullName>
    </submittedName>
</protein>
<gene>
    <name evidence="1" type="ORF">COV57_03410</name>
</gene>
<name>A0A2H0N920_9BACT</name>